<keyword evidence="2" id="KW-0378">Hydrolase</keyword>
<dbReference type="Proteomes" id="UP001292084">
    <property type="component" value="Unassembled WGS sequence"/>
</dbReference>
<dbReference type="Pfam" id="PF12146">
    <property type="entry name" value="Hydrolase_4"/>
    <property type="match status" value="1"/>
</dbReference>
<sequence length="257" mass="28826">MKEAYQVIPGAEAFYYEGSEIGILLCHGFIGTPQSVEYIGKAFAREGYTVSAPRLTGHGTHAKDLEHCTFSDWFSSLEKAYLDLKARCTTVYVIGQSMGGTLTLDLASRYQDIDGILLINPAIHVPAMAHYHHLAPTHFIKEGAPDIKDPNVTEITYPEVPAFAYQQLLTYMDVVKKRLPLVKTPITCFQSTIDHVVPPENTNYILQSVQSELKSKHVLDNSYHVASMDYDKEKIIRESLRFIQHQSAASHLKKVSL</sequence>
<organism evidence="2 3">
    <name type="scientific">Jeotgalibacillus haloalkalitolerans</name>
    <dbReference type="NCBI Taxonomy" id="3104292"/>
    <lineage>
        <taxon>Bacteria</taxon>
        <taxon>Bacillati</taxon>
        <taxon>Bacillota</taxon>
        <taxon>Bacilli</taxon>
        <taxon>Bacillales</taxon>
        <taxon>Caryophanaceae</taxon>
        <taxon>Jeotgalibacillus</taxon>
    </lineage>
</organism>
<evidence type="ECO:0000313" key="3">
    <source>
        <dbReference type="Proteomes" id="UP001292084"/>
    </source>
</evidence>
<protein>
    <submittedName>
        <fullName evidence="2">Alpha/beta fold hydrolase</fullName>
    </submittedName>
</protein>
<feature type="domain" description="Serine aminopeptidase S33" evidence="1">
    <location>
        <begin position="23"/>
        <end position="226"/>
    </location>
</feature>
<dbReference type="PIRSF" id="PIRSF017388">
    <property type="entry name" value="Esterase_lipase"/>
    <property type="match status" value="1"/>
</dbReference>
<dbReference type="RefSeq" id="WP_322421571.1">
    <property type="nucleotide sequence ID" value="NZ_JAXQNN010000003.1"/>
</dbReference>
<gene>
    <name evidence="2" type="ORF">UFB30_10155</name>
</gene>
<evidence type="ECO:0000313" key="2">
    <source>
        <dbReference type="EMBL" id="MDZ5712588.1"/>
    </source>
</evidence>
<dbReference type="InterPro" id="IPR022742">
    <property type="entry name" value="Hydrolase_4"/>
</dbReference>
<dbReference type="InterPro" id="IPR029058">
    <property type="entry name" value="AB_hydrolase_fold"/>
</dbReference>
<dbReference type="GO" id="GO:0016787">
    <property type="term" value="F:hydrolase activity"/>
    <property type="evidence" value="ECO:0007669"/>
    <property type="project" value="UniProtKB-KW"/>
</dbReference>
<dbReference type="EMBL" id="JAXQNN010000003">
    <property type="protein sequence ID" value="MDZ5712588.1"/>
    <property type="molecule type" value="Genomic_DNA"/>
</dbReference>
<name>A0ABU5KND0_9BACL</name>
<dbReference type="InterPro" id="IPR012354">
    <property type="entry name" value="Esterase_lipase"/>
</dbReference>
<reference evidence="2 3" key="1">
    <citation type="submission" date="2023-12" db="EMBL/GenBank/DDBJ databases">
        <title>Jeotgalibacillus haloalkaliphilus sp. nov., a novel salt-tolerant bacteria, isolated from the estuary of the Fenhe River into the Yellow River.</title>
        <authorList>
            <person name="Li Y."/>
        </authorList>
    </citation>
    <scope>NUCLEOTIDE SEQUENCE [LARGE SCALE GENOMIC DNA]</scope>
    <source>
        <strain evidence="2 3">HH7-29</strain>
    </source>
</reference>
<dbReference type="SUPFAM" id="SSF53474">
    <property type="entry name" value="alpha/beta-Hydrolases"/>
    <property type="match status" value="1"/>
</dbReference>
<proteinExistence type="predicted"/>
<dbReference type="InterPro" id="IPR051044">
    <property type="entry name" value="MAG_DAG_Lipase"/>
</dbReference>
<comment type="caution">
    <text evidence="2">The sequence shown here is derived from an EMBL/GenBank/DDBJ whole genome shotgun (WGS) entry which is preliminary data.</text>
</comment>
<keyword evidence="3" id="KW-1185">Reference proteome</keyword>
<accession>A0ABU5KND0</accession>
<dbReference type="PANTHER" id="PTHR11614">
    <property type="entry name" value="PHOSPHOLIPASE-RELATED"/>
    <property type="match status" value="1"/>
</dbReference>
<dbReference type="Gene3D" id="3.40.50.1820">
    <property type="entry name" value="alpha/beta hydrolase"/>
    <property type="match status" value="1"/>
</dbReference>
<evidence type="ECO:0000259" key="1">
    <source>
        <dbReference type="Pfam" id="PF12146"/>
    </source>
</evidence>